<accession>A0A7C0Y520</accession>
<dbReference type="InterPro" id="IPR010154">
    <property type="entry name" value="CRISPR-assoc_Cas7/Cst2/DevR"/>
</dbReference>
<dbReference type="Proteomes" id="UP000886289">
    <property type="component" value="Unassembled WGS sequence"/>
</dbReference>
<gene>
    <name evidence="3" type="primary">cas7i</name>
    <name evidence="3" type="ORF">ENG63_07150</name>
</gene>
<dbReference type="NCBIfam" id="TIGR01875">
    <property type="entry name" value="cas_MJ0381"/>
    <property type="match status" value="1"/>
</dbReference>
<proteinExistence type="predicted"/>
<evidence type="ECO:0000256" key="1">
    <source>
        <dbReference type="ARBA" id="ARBA00023118"/>
    </source>
</evidence>
<sequence length="306" mass="35354">MNKGGLTISLIFDGMSLNYGEGLGIISELKKLSRSGKLYTYLSRQAIRYDIYKMLKEYYDIAKDKEEPLTRDQQVIQFKPEANVKDYEEVDLFGYMKTIQGKGAVTRPAVVRISPAISLEPFANDLEFGTNKNFADRLKTDPNPFQFEHHYSLYTYTITVDLDRIGEDPNDENSLEKEEKIKRVQNLLDVLKLLNRDIKGRTENLNPLFAIGGVYNVKNPFFLNRLKVEIDKNSEKYKIVTDILESTLNTSFLNEKVKDKTYTGYIKGFWANEEEFSQILPKNRVMGIEEFFGTIKSEVKAYYESA</sequence>
<evidence type="ECO:0000313" key="3">
    <source>
        <dbReference type="EMBL" id="HDD44618.1"/>
    </source>
</evidence>
<comment type="function">
    <text evidence="2">CRISPR (clustered regularly interspaced short palindromic repeat) is an adaptive immune system that provides protection against mobile genetic elements (viruses, transposable elements and conjugative plasmids). CRISPR clusters contain spacers, sequences complementary to antecedent mobile elements, and target invading nucleic acids. CRISPR clusters are transcribed and processed into CRISPR RNA (crRNA).</text>
</comment>
<organism evidence="3">
    <name type="scientific">Desulfofervidus auxilii</name>
    <dbReference type="NCBI Taxonomy" id="1621989"/>
    <lineage>
        <taxon>Bacteria</taxon>
        <taxon>Pseudomonadati</taxon>
        <taxon>Thermodesulfobacteriota</taxon>
        <taxon>Candidatus Desulfofervidia</taxon>
        <taxon>Candidatus Desulfofervidales</taxon>
        <taxon>Candidatus Desulfofervidaceae</taxon>
        <taxon>Candidatus Desulfofervidus</taxon>
    </lineage>
</organism>
<dbReference type="GO" id="GO:0051607">
    <property type="term" value="P:defense response to virus"/>
    <property type="evidence" value="ECO:0007669"/>
    <property type="project" value="UniProtKB-KW"/>
</dbReference>
<dbReference type="NCBIfam" id="TIGR02585">
    <property type="entry name" value="cas_Cst2_DevR"/>
    <property type="match status" value="1"/>
</dbReference>
<dbReference type="EMBL" id="DRBS01000263">
    <property type="protein sequence ID" value="HDD44618.1"/>
    <property type="molecule type" value="Genomic_DNA"/>
</dbReference>
<name>A0A7C0Y520_DESA2</name>
<dbReference type="InterPro" id="IPR013414">
    <property type="entry name" value="Cas7/Cst2/DevR_sub_I-B/Tneap"/>
</dbReference>
<protein>
    <submittedName>
        <fullName evidence="3">Type I-B CRISPR-associated protein Cas7/Cst2/DevR</fullName>
    </submittedName>
</protein>
<dbReference type="Pfam" id="PF01905">
    <property type="entry name" value="DevR"/>
    <property type="match status" value="1"/>
</dbReference>
<dbReference type="CDD" id="cd09687">
    <property type="entry name" value="Cas7_I-C"/>
    <property type="match status" value="1"/>
</dbReference>
<dbReference type="AlphaFoldDB" id="A0A7C0Y520"/>
<reference evidence="3" key="1">
    <citation type="journal article" date="2020" name="mSystems">
        <title>Genome- and Community-Level Interaction Insights into Carbon Utilization and Element Cycling Functions of Hydrothermarchaeota in Hydrothermal Sediment.</title>
        <authorList>
            <person name="Zhou Z."/>
            <person name="Liu Y."/>
            <person name="Xu W."/>
            <person name="Pan J."/>
            <person name="Luo Z.H."/>
            <person name="Li M."/>
        </authorList>
    </citation>
    <scope>NUCLEOTIDE SEQUENCE [LARGE SCALE GENOMIC DNA]</scope>
    <source>
        <strain evidence="3">HyVt-233</strain>
    </source>
</reference>
<keyword evidence="1" id="KW-0051">Antiviral defense</keyword>
<evidence type="ECO:0000256" key="2">
    <source>
        <dbReference type="ARBA" id="ARBA00025626"/>
    </source>
</evidence>
<comment type="caution">
    <text evidence="3">The sequence shown here is derived from an EMBL/GenBank/DDBJ whole genome shotgun (WGS) entry which is preliminary data.</text>
</comment>